<gene>
    <name evidence="2" type="ORF">ATJ97_1522</name>
</gene>
<proteinExistence type="predicted"/>
<dbReference type="EMBL" id="PDJI01000004">
    <property type="protein sequence ID" value="PFG39027.1"/>
    <property type="molecule type" value="Genomic_DNA"/>
</dbReference>
<feature type="transmembrane region" description="Helical" evidence="1">
    <location>
        <begin position="295"/>
        <end position="317"/>
    </location>
</feature>
<feature type="transmembrane region" description="Helical" evidence="1">
    <location>
        <begin position="48"/>
        <end position="76"/>
    </location>
</feature>
<feature type="transmembrane region" description="Helical" evidence="1">
    <location>
        <begin position="169"/>
        <end position="187"/>
    </location>
</feature>
<sequence length="366" mass="39715">MLVPHYADVIEVEQAFELTFVAGAAFIVLVFGIRPRPWKVRIIVPPHVVWFVITATTVCVYGYMFMTTGLTLRFVALGDVQDLRFAYRDELQVSGGMLAYLILLQSNVINPIIVARGIYAKRFGMVLVGALGQFLIFSVTGYKLVLLSIPAFVGLALAHRWQGRLRGAALLGGVMGAAGLALAIDWLQGSLYYAQIFINRLLLTPGTLSAAHILVFDDRPKAMWGHSFLAGIVDYPYSVSPAFLVGTIFSGSAETSANANFIADGYANLGYPGIFIETVILIVILRLLDATGRDLPIAVTSIILLVPTLATVNSGAFTSLLTGGYLAAMILMATVPRTGWGLSRSRFRRSEACEADEITRREANTT</sequence>
<keyword evidence="1" id="KW-1133">Transmembrane helix</keyword>
<feature type="transmembrane region" description="Helical" evidence="1">
    <location>
        <begin position="228"/>
        <end position="249"/>
    </location>
</feature>
<dbReference type="AlphaFoldDB" id="A0A2A9EIX5"/>
<name>A0A2A9EIX5_9MICO</name>
<organism evidence="2 3">
    <name type="scientific">Georgenia soli</name>
    <dbReference type="NCBI Taxonomy" id="638953"/>
    <lineage>
        <taxon>Bacteria</taxon>
        <taxon>Bacillati</taxon>
        <taxon>Actinomycetota</taxon>
        <taxon>Actinomycetes</taxon>
        <taxon>Micrococcales</taxon>
        <taxon>Bogoriellaceae</taxon>
        <taxon>Georgenia</taxon>
    </lineage>
</organism>
<feature type="transmembrane region" description="Helical" evidence="1">
    <location>
        <begin position="131"/>
        <end position="157"/>
    </location>
</feature>
<evidence type="ECO:0000313" key="2">
    <source>
        <dbReference type="EMBL" id="PFG39027.1"/>
    </source>
</evidence>
<keyword evidence="3" id="KW-1185">Reference proteome</keyword>
<feature type="transmembrane region" description="Helical" evidence="1">
    <location>
        <begin position="323"/>
        <end position="340"/>
    </location>
</feature>
<reference evidence="2 3" key="1">
    <citation type="submission" date="2017-10" db="EMBL/GenBank/DDBJ databases">
        <title>Sequencing the genomes of 1000 actinobacteria strains.</title>
        <authorList>
            <person name="Klenk H.-P."/>
        </authorList>
    </citation>
    <scope>NUCLEOTIDE SEQUENCE [LARGE SCALE GENOMIC DNA]</scope>
    <source>
        <strain evidence="2 3">DSM 21838</strain>
    </source>
</reference>
<feature type="transmembrane region" description="Helical" evidence="1">
    <location>
        <begin position="269"/>
        <end position="288"/>
    </location>
</feature>
<keyword evidence="1" id="KW-0812">Transmembrane</keyword>
<evidence type="ECO:0000256" key="1">
    <source>
        <dbReference type="SAM" id="Phobius"/>
    </source>
</evidence>
<evidence type="ECO:0008006" key="4">
    <source>
        <dbReference type="Google" id="ProtNLM"/>
    </source>
</evidence>
<dbReference type="Proteomes" id="UP000222106">
    <property type="component" value="Unassembled WGS sequence"/>
</dbReference>
<accession>A0A2A9EIX5</accession>
<keyword evidence="1" id="KW-0472">Membrane</keyword>
<evidence type="ECO:0000313" key="3">
    <source>
        <dbReference type="Proteomes" id="UP000222106"/>
    </source>
</evidence>
<feature type="transmembrane region" description="Helical" evidence="1">
    <location>
        <begin position="15"/>
        <end position="33"/>
    </location>
</feature>
<comment type="caution">
    <text evidence="2">The sequence shown here is derived from an EMBL/GenBank/DDBJ whole genome shotgun (WGS) entry which is preliminary data.</text>
</comment>
<feature type="transmembrane region" description="Helical" evidence="1">
    <location>
        <begin position="193"/>
        <end position="216"/>
    </location>
</feature>
<protein>
    <recommendedName>
        <fullName evidence="4">Oligosaccharide repeat unit polymerase</fullName>
    </recommendedName>
</protein>